<feature type="domain" description="UspA" evidence="2">
    <location>
        <begin position="1"/>
        <end position="137"/>
    </location>
</feature>
<dbReference type="InterPro" id="IPR014729">
    <property type="entry name" value="Rossmann-like_a/b/a_fold"/>
</dbReference>
<dbReference type="InterPro" id="IPR006015">
    <property type="entry name" value="Universal_stress_UspA"/>
</dbReference>
<dbReference type="Pfam" id="PF00582">
    <property type="entry name" value="Usp"/>
    <property type="match status" value="1"/>
</dbReference>
<evidence type="ECO:0000256" key="1">
    <source>
        <dbReference type="ARBA" id="ARBA00008791"/>
    </source>
</evidence>
<sequence>MYDEMLIPYDGSDEGEMGARHGIELAAELGSTVHALYVIDLPGVPRTLSIRDDEAALREEYHEYAAQTLDELEKMAADHGVDCVSATRSGSVSDKILAYAEDEDMDVIVMGSAYRGKLGNVLGGTTDKVVRSTTIPMISKRMGADAQQLDANGK</sequence>
<dbReference type="EMBL" id="BAAABL010000066">
    <property type="protein sequence ID" value="GAA0307280.1"/>
    <property type="molecule type" value="Genomic_DNA"/>
</dbReference>
<dbReference type="RefSeq" id="WP_211313125.1">
    <property type="nucleotide sequence ID" value="NZ_BAAABL010000066.1"/>
</dbReference>
<comment type="similarity">
    <text evidence="1">Belongs to the universal stress protein A family.</text>
</comment>
<dbReference type="SUPFAM" id="SSF52402">
    <property type="entry name" value="Adenine nucleotide alpha hydrolases-like"/>
    <property type="match status" value="1"/>
</dbReference>
<dbReference type="PANTHER" id="PTHR46268:SF6">
    <property type="entry name" value="UNIVERSAL STRESS PROTEIN UP12"/>
    <property type="match status" value="1"/>
</dbReference>
<proteinExistence type="inferred from homology"/>
<dbReference type="PRINTS" id="PR01438">
    <property type="entry name" value="UNVRSLSTRESS"/>
</dbReference>
<evidence type="ECO:0000259" key="2">
    <source>
        <dbReference type="Pfam" id="PF00582"/>
    </source>
</evidence>
<dbReference type="Proteomes" id="UP001500837">
    <property type="component" value="Unassembled WGS sequence"/>
</dbReference>
<accession>A0AAV3S9H7</accession>
<reference evidence="3 4" key="1">
    <citation type="journal article" date="2019" name="Int. J. Syst. Evol. Microbiol.">
        <title>The Global Catalogue of Microorganisms (GCM) 10K type strain sequencing project: providing services to taxonomists for standard genome sequencing and annotation.</title>
        <authorList>
            <consortium name="The Broad Institute Genomics Platform"/>
            <consortium name="The Broad Institute Genome Sequencing Center for Infectious Disease"/>
            <person name="Wu L."/>
            <person name="Ma J."/>
        </authorList>
    </citation>
    <scope>NUCLEOTIDE SEQUENCE [LARGE SCALE GENOMIC DNA]</scope>
    <source>
        <strain evidence="3 4">JCM 16330</strain>
    </source>
</reference>
<comment type="caution">
    <text evidence="3">The sequence shown here is derived from an EMBL/GenBank/DDBJ whole genome shotgun (WGS) entry which is preliminary data.</text>
</comment>
<dbReference type="AlphaFoldDB" id="A0AAV3S9H7"/>
<dbReference type="Gene3D" id="3.40.50.620">
    <property type="entry name" value="HUPs"/>
    <property type="match status" value="1"/>
</dbReference>
<dbReference type="CDD" id="cd00293">
    <property type="entry name" value="USP-like"/>
    <property type="match status" value="1"/>
</dbReference>
<evidence type="ECO:0000313" key="4">
    <source>
        <dbReference type="Proteomes" id="UP001500837"/>
    </source>
</evidence>
<evidence type="ECO:0000313" key="3">
    <source>
        <dbReference type="EMBL" id="GAA0307280.1"/>
    </source>
</evidence>
<name>A0AAV3S9H7_9EURY</name>
<gene>
    <name evidence="3" type="ORF">GCM10009066_21200</name>
</gene>
<organism evidence="3 4">
    <name type="scientific">Halarchaeum salinum</name>
    <dbReference type="NCBI Taxonomy" id="489912"/>
    <lineage>
        <taxon>Archaea</taxon>
        <taxon>Methanobacteriati</taxon>
        <taxon>Methanobacteriota</taxon>
        <taxon>Stenosarchaea group</taxon>
        <taxon>Halobacteria</taxon>
        <taxon>Halobacteriales</taxon>
        <taxon>Halobacteriaceae</taxon>
    </lineage>
</organism>
<dbReference type="InterPro" id="IPR006016">
    <property type="entry name" value="UspA"/>
</dbReference>
<dbReference type="PANTHER" id="PTHR46268">
    <property type="entry name" value="STRESS RESPONSE PROTEIN NHAX"/>
    <property type="match status" value="1"/>
</dbReference>
<protein>
    <submittedName>
        <fullName evidence="3">Universal stress protein</fullName>
    </submittedName>
</protein>
<keyword evidence="4" id="KW-1185">Reference proteome</keyword>